<name>A0A3P5ZV03_BRACM</name>
<evidence type="ECO:0000313" key="1">
    <source>
        <dbReference type="EMBL" id="VDC76321.1"/>
    </source>
</evidence>
<accession>A0A3P5ZV03</accession>
<dbReference type="EMBL" id="LR031571">
    <property type="protein sequence ID" value="VDC76321.1"/>
    <property type="molecule type" value="Genomic_DNA"/>
</dbReference>
<reference evidence="1" key="1">
    <citation type="submission" date="2018-11" db="EMBL/GenBank/DDBJ databases">
        <authorList>
            <consortium name="Genoscope - CEA"/>
            <person name="William W."/>
        </authorList>
    </citation>
    <scope>NUCLEOTIDE SEQUENCE</scope>
</reference>
<proteinExistence type="predicted"/>
<sequence>MPSLSASRSCSKALASLNSEVRIPPRLSAPFRVMFSRGG</sequence>
<protein>
    <submittedName>
        <fullName evidence="1">Uncharacterized protein</fullName>
    </submittedName>
</protein>
<dbReference type="AlphaFoldDB" id="A0A3P5ZV03"/>
<gene>
    <name evidence="1" type="ORF">BRAA01T02823Z</name>
</gene>
<organism evidence="1">
    <name type="scientific">Brassica campestris</name>
    <name type="common">Field mustard</name>
    <dbReference type="NCBI Taxonomy" id="3711"/>
    <lineage>
        <taxon>Eukaryota</taxon>
        <taxon>Viridiplantae</taxon>
        <taxon>Streptophyta</taxon>
        <taxon>Embryophyta</taxon>
        <taxon>Tracheophyta</taxon>
        <taxon>Spermatophyta</taxon>
        <taxon>Magnoliopsida</taxon>
        <taxon>eudicotyledons</taxon>
        <taxon>Gunneridae</taxon>
        <taxon>Pentapetalae</taxon>
        <taxon>rosids</taxon>
        <taxon>malvids</taxon>
        <taxon>Brassicales</taxon>
        <taxon>Brassicaceae</taxon>
        <taxon>Brassiceae</taxon>
        <taxon>Brassica</taxon>
    </lineage>
</organism>